<feature type="transmembrane region" description="Helical" evidence="1">
    <location>
        <begin position="37"/>
        <end position="58"/>
    </location>
</feature>
<sequence>MNKQDKKLLDDDIQKRFDHEKQFVHDPDKRRSGSQTINLVIAVVMGIAVVGGLVYGLLSTLGWV</sequence>
<evidence type="ECO:0000313" key="3">
    <source>
        <dbReference type="Proteomes" id="UP000051160"/>
    </source>
</evidence>
<accession>A0A0R1LMP4</accession>
<comment type="caution">
    <text evidence="2">The sequence shown here is derived from an EMBL/GenBank/DDBJ whole genome shotgun (WGS) entry which is preliminary data.</text>
</comment>
<dbReference type="Proteomes" id="UP000051160">
    <property type="component" value="Unassembled WGS sequence"/>
</dbReference>
<organism evidence="2 3">
    <name type="scientific">Secundilactobacillus odoratitofui DSM 19909 = JCM 15043</name>
    <dbReference type="NCBI Taxonomy" id="1423776"/>
    <lineage>
        <taxon>Bacteria</taxon>
        <taxon>Bacillati</taxon>
        <taxon>Bacillota</taxon>
        <taxon>Bacilli</taxon>
        <taxon>Lactobacillales</taxon>
        <taxon>Lactobacillaceae</taxon>
        <taxon>Secundilactobacillus</taxon>
    </lineage>
</organism>
<protein>
    <recommendedName>
        <fullName evidence="4">DUF4044 domain-containing protein</fullName>
    </recommendedName>
</protein>
<proteinExistence type="predicted"/>
<dbReference type="PATRIC" id="fig|1423776.4.peg.2168"/>
<evidence type="ECO:0008006" key="4">
    <source>
        <dbReference type="Google" id="ProtNLM"/>
    </source>
</evidence>
<keyword evidence="1" id="KW-0812">Transmembrane</keyword>
<keyword evidence="1" id="KW-1133">Transmembrane helix</keyword>
<reference evidence="2 3" key="1">
    <citation type="journal article" date="2015" name="Genome Announc.">
        <title>Expanding the biotechnology potential of lactobacilli through comparative genomics of 213 strains and associated genera.</title>
        <authorList>
            <person name="Sun Z."/>
            <person name="Harris H.M."/>
            <person name="McCann A."/>
            <person name="Guo C."/>
            <person name="Argimon S."/>
            <person name="Zhang W."/>
            <person name="Yang X."/>
            <person name="Jeffery I.B."/>
            <person name="Cooney J.C."/>
            <person name="Kagawa T.F."/>
            <person name="Liu W."/>
            <person name="Song Y."/>
            <person name="Salvetti E."/>
            <person name="Wrobel A."/>
            <person name="Rasinkangas P."/>
            <person name="Parkhill J."/>
            <person name="Rea M.C."/>
            <person name="O'Sullivan O."/>
            <person name="Ritari J."/>
            <person name="Douillard F.P."/>
            <person name="Paul Ross R."/>
            <person name="Yang R."/>
            <person name="Briner A.E."/>
            <person name="Felis G.E."/>
            <person name="de Vos W.M."/>
            <person name="Barrangou R."/>
            <person name="Klaenhammer T.R."/>
            <person name="Caufield P.W."/>
            <person name="Cui Y."/>
            <person name="Zhang H."/>
            <person name="O'Toole P.W."/>
        </authorList>
    </citation>
    <scope>NUCLEOTIDE SEQUENCE [LARGE SCALE GENOMIC DNA]</scope>
    <source>
        <strain evidence="2 3">DSM 19909</strain>
    </source>
</reference>
<keyword evidence="3" id="KW-1185">Reference proteome</keyword>
<evidence type="ECO:0000313" key="2">
    <source>
        <dbReference type="EMBL" id="KRK96864.1"/>
    </source>
</evidence>
<dbReference type="RefSeq" id="WP_054702767.1">
    <property type="nucleotide sequence ID" value="NZ_AZEE01000031.1"/>
</dbReference>
<evidence type="ECO:0000256" key="1">
    <source>
        <dbReference type="SAM" id="Phobius"/>
    </source>
</evidence>
<keyword evidence="1" id="KW-0472">Membrane</keyword>
<name>A0A0R1LMP4_9LACO</name>
<dbReference type="EMBL" id="AZEE01000031">
    <property type="protein sequence ID" value="KRK96864.1"/>
    <property type="molecule type" value="Genomic_DNA"/>
</dbReference>
<dbReference type="STRING" id="1423776.FD04_GL002141"/>
<dbReference type="AlphaFoldDB" id="A0A0R1LMP4"/>
<gene>
    <name evidence="2" type="ORF">FD04_GL002141</name>
</gene>